<keyword evidence="3" id="KW-1185">Reference proteome</keyword>
<evidence type="ECO:0000313" key="2">
    <source>
        <dbReference type="EMBL" id="CAL2106133.1"/>
    </source>
</evidence>
<dbReference type="RefSeq" id="WP_348737936.1">
    <property type="nucleotide sequence ID" value="NZ_CAXJRC010000011.1"/>
</dbReference>
<evidence type="ECO:0000313" key="3">
    <source>
        <dbReference type="Proteomes" id="UP001497602"/>
    </source>
</evidence>
<sequence>MAFSQCAGIDNTVIICNKELNENYKSFDLFNILNGSPETGGLWSANNPINEPALDNLNGLVNLWRINRFGEHKFTYTNTSCNETSEITIFLGGYPGEDNVDGGANACSDDTTVDLFTFLDNDLTDISADLNGTWEILPPKSTALLNENIFNAQAAGVGTYSFTYTVDEVETCTSRIANVVLEVHRAPESGKSTDIIICDTDDLSPYTNVNLFEQISGYDPNGIWIDVDSTNQITFPTDHIINIQEIYDNFGSGQYNFEYTVYPTHGVCPESVTRVTVKLPQISGKFLTTNQCLNNDGIDIDIIHSNPSSLNMSYDLTYEIVNNHTNQTIYTGTYTDIKAIKDTNAPDGPLITLPSNIFTAGNYTIRTSNISNLKGLICNSYTVTEDTFTILNANMSIEDKCYETDLINVTISDLIDNSGNPSNDTVSISYLITDTTSKEQIVFNNQSVSFTDGQANLSINISAFTEQNSDYNIAISSASDLNLQCINLDFSVNRVPEDIKLDLQVDNTCNATDMKVIIDAPQLTNGTYVVSYEVTEIGNPTKLIENTITFTGGQANYNVDITNLNEGAYNVILKSTQNDMHPCRTQFDFEIQKNFSIGGIPDAPEIENETIFCLPDFLPNVPTLADITSTSPHTLKWYADETITTELPMNTVLVNGETYFASATNTNSNCESENRNQTTVILLSPQPVTSTNTNPIFCGITNPTITNLEAIANTGNLVWYDSATGGNLLTNDTPLTNTSIYYATESIQGCEYPNRLAFNVTVISPPTPVLEGTTLLCALANTTLLDFESSFTLNTNFDLVWYDSIDSEIPLDESDLLEEDITYYVVYKDSNTGCEGNRLPITVTLNNCNPEDYDFFIPDGFSPNNDGTNDQYYIPYIEYFYPDYQLEIFNRYGQSLFKGDINTPRWNGQNSASGNNVTNGVYFYILQYNKDNLAPKQGRIYLSK</sequence>
<feature type="domain" description="Ig-like" evidence="1">
    <location>
        <begin position="687"/>
        <end position="762"/>
    </location>
</feature>
<reference evidence="2 3" key="1">
    <citation type="submission" date="2024-05" db="EMBL/GenBank/DDBJ databases">
        <authorList>
            <person name="Duchaud E."/>
        </authorList>
    </citation>
    <scope>NUCLEOTIDE SEQUENCE [LARGE SCALE GENOMIC DNA]</scope>
    <source>
        <strain evidence="2">Ena-SAMPLE-TAB-13-05-2024-13:56:06:370-140305</strain>
    </source>
</reference>
<dbReference type="NCBIfam" id="TIGR04131">
    <property type="entry name" value="Bac_Flav_CTERM"/>
    <property type="match status" value="1"/>
</dbReference>
<gene>
    <name evidence="2" type="ORF">T190115A13A_10289</name>
</gene>
<dbReference type="Pfam" id="PF19081">
    <property type="entry name" value="Ig_7"/>
    <property type="match status" value="1"/>
</dbReference>
<protein>
    <submittedName>
        <fullName evidence="2">Ig_7 domain-containing protein</fullName>
    </submittedName>
</protein>
<accession>A0ABM9PKE0</accession>
<dbReference type="EMBL" id="CAXJRC010000011">
    <property type="protein sequence ID" value="CAL2106133.1"/>
    <property type="molecule type" value="Genomic_DNA"/>
</dbReference>
<dbReference type="Proteomes" id="UP001497602">
    <property type="component" value="Unassembled WGS sequence"/>
</dbReference>
<dbReference type="InterPro" id="IPR044023">
    <property type="entry name" value="Ig_7"/>
</dbReference>
<evidence type="ECO:0000259" key="1">
    <source>
        <dbReference type="Pfam" id="PF19081"/>
    </source>
</evidence>
<dbReference type="Pfam" id="PF13585">
    <property type="entry name" value="CHU_C"/>
    <property type="match status" value="1"/>
</dbReference>
<name>A0ABM9PKE0_9FLAO</name>
<dbReference type="InterPro" id="IPR026341">
    <property type="entry name" value="T9SS_type_B"/>
</dbReference>
<organism evidence="2 3">
    <name type="scientific">Tenacibaculum vairaonense</name>
    <dbReference type="NCBI Taxonomy" id="3137860"/>
    <lineage>
        <taxon>Bacteria</taxon>
        <taxon>Pseudomonadati</taxon>
        <taxon>Bacteroidota</taxon>
        <taxon>Flavobacteriia</taxon>
        <taxon>Flavobacteriales</taxon>
        <taxon>Flavobacteriaceae</taxon>
        <taxon>Tenacibaculum</taxon>
    </lineage>
</organism>
<proteinExistence type="predicted"/>
<comment type="caution">
    <text evidence="2">The sequence shown here is derived from an EMBL/GenBank/DDBJ whole genome shotgun (WGS) entry which is preliminary data.</text>
</comment>